<keyword evidence="6" id="KW-1185">Reference proteome</keyword>
<dbReference type="Pfam" id="PF11894">
    <property type="entry name" value="Nup192"/>
    <property type="match status" value="1"/>
</dbReference>
<dbReference type="RefSeq" id="XP_023466842.1">
    <property type="nucleotide sequence ID" value="XM_023612996.1"/>
</dbReference>
<reference evidence="5 6" key="1">
    <citation type="journal article" date="2016" name="Proc. Natl. Acad. Sci. U.S.A.">
        <title>Lipid metabolic changes in an early divergent fungus govern the establishment of a mutualistic symbiosis with endobacteria.</title>
        <authorList>
            <person name="Lastovetsky O.A."/>
            <person name="Gaspar M.L."/>
            <person name="Mondo S.J."/>
            <person name="LaButti K.M."/>
            <person name="Sandor L."/>
            <person name="Grigoriev I.V."/>
            <person name="Henry S.A."/>
            <person name="Pawlowska T.E."/>
        </authorList>
    </citation>
    <scope>NUCLEOTIDE SEQUENCE [LARGE SCALE GENOMIC DNA]</scope>
    <source>
        <strain evidence="5 6">ATCC 52813</strain>
    </source>
</reference>
<evidence type="ECO:0000313" key="5">
    <source>
        <dbReference type="EMBL" id="PHZ13134.1"/>
    </source>
</evidence>
<protein>
    <submittedName>
        <fullName evidence="5">Uncharacterized protein</fullName>
    </submittedName>
</protein>
<dbReference type="InterPro" id="IPR021827">
    <property type="entry name" value="Nup186/Nup192/Nup205"/>
</dbReference>
<dbReference type="STRING" id="1340429.A0A2G4SWL0"/>
<dbReference type="Proteomes" id="UP000242254">
    <property type="component" value="Unassembled WGS sequence"/>
</dbReference>
<dbReference type="GO" id="GO:0006999">
    <property type="term" value="P:nuclear pore organization"/>
    <property type="evidence" value="ECO:0007669"/>
    <property type="project" value="TreeGrafter"/>
</dbReference>
<dbReference type="PANTHER" id="PTHR31344:SF0">
    <property type="entry name" value="NUCLEAR PORE COMPLEX PROTEIN NUP205"/>
    <property type="match status" value="1"/>
</dbReference>
<dbReference type="GO" id="GO:0017056">
    <property type="term" value="F:structural constituent of nuclear pore"/>
    <property type="evidence" value="ECO:0007669"/>
    <property type="project" value="TreeGrafter"/>
</dbReference>
<proteinExistence type="inferred from homology"/>
<evidence type="ECO:0000256" key="4">
    <source>
        <dbReference type="ARBA" id="ARBA00023242"/>
    </source>
</evidence>
<dbReference type="GeneID" id="35443985"/>
<keyword evidence="4" id="KW-0539">Nucleus</keyword>
<keyword evidence="3" id="KW-0813">Transport</keyword>
<evidence type="ECO:0000256" key="3">
    <source>
        <dbReference type="ARBA" id="ARBA00022448"/>
    </source>
</evidence>
<gene>
    <name evidence="5" type="ORF">RHIMIDRAFT_281442</name>
</gene>
<accession>A0A2G4SWL0</accession>
<sequence length="1750" mass="197480">MLQMYDIPTWTEENRTLLDTLSQAKVSPEISNSLQQQLYMNKHKFLGLLDNQPKNTSHRADLNANKAYINRVSHTVSKDFVTKALFLSDQLDINEHVAATLLMNGITQASNFNCDPIDTAVLLFHAERGYLLASLEAILRFSNDASISEQVRSVCYSFATEIMSESVPLGNNKTGTFTTKLLSTLENLTKAITALYNTGTMGGQMPAAGSGKLGEDIAFIRIERLGDERVSIVQILYHLASIFSLDAQSKLTMLEMLEKAQLTDPATSYMVTTMLAAISYSNQTEGDEPDQNVLSFAKSFHKRIMTHGSDVPAIKAVIVLQWVLYLTNPRRSGAFTNGLNAITNETEAQQLVEAAIDANAFKFLQQYMLYFQQSGGFDNGAFDDLTNVEETSQTHGRIDYRQYKIEIRSEFQTCVIHELKTLANTIIRQLFGVLQSLKYKEEDSTLVNTMTYSSEAIQTNETTSPVQIRDLEYFLSFLASVYTGPIEGGLVFWKRDDGLNHFVRWLVDIKVQSTVCAAFDFFGSISTGATCAAGTLSLFRGKADTDLGSGSLFTWKKPLMALEYYANLLSNTTDDLPRTIPVEEEMVLLKFLNILKQTVQYSEEARYAFWYNNEAYCRSNLETIIKRPTSAYLRAAVFDVISAFCSHWGGGVNGIGRDISLQWWRELVDSDLLLPASNPVSGETEKATSVNQPATLLQEIQTELERHRYTETLALVHLIGSSIHSLSDRQKLLSGFSNMDFYIPLGQHTNGETVGATPYISLVLDTVLTGLGSDKEEHTRMKWKVTEACLVVIENSVNSFSDIACKPGLQEGLEDKSHPNEIERVLLSYLTHPGFQVLIRILSGGKITNELFDIVQNCSKEDKKNTSSTSYRRNCLLKSLRILHDVLKLQPIVCNVLIPHIGKTAKKKASSEFQLGHLSFPPIPSVSNLGQLILFRNDILAQIALFINYEDDEEICLASTKLLHQLSVDLREPRQTSTPTDKLTSLTLYNPMTKAGANITSILSASKLAEDIIFCISERLGINVPEKMTCDDYEMDINLIPFWKAEGILNNIYDYPGIVETPALSSVHLAILDLLLENAHPDISSPTLTEYLLGYDLSNPRMPVIQETQNNRASLICFHTILKMLQQGVDSGLTTHDSMMIDSVEPTPLLIDTHPLLAEKCYKLIYRLCAKKSISSSTMRYLRNTGNFFYKQFEAMSSRLETDLYVESCPFSGTIRCADGTEIRSDFFRVRAKLHQRAWLLQLIALELHATTHMKQKANINRLLELLYGRSPDTDMNMHEQQDIPLFSQGSFHTLQQPLVKMLEFVSSLEFVWQDDLVKDGPISEINYFRQFIPGDFYVTNDDGVQLYDIRGIYGYLRLVQIAEYANSPDTELIEKEMGDILAACMSLNRSKEITHARRHCMKAWKQVIHISLLECFDLLNTQEREKIIYELLAMVLSKILNAQNYDPDMVKSMSEVALALINRLRKEKDSRTIAQLPVDKLRHAFNGIIECICQQNIKTTVRGDLYTTLTNLLLYINRYKRDESYIELEKYMVNVVVSYKSGLLDTLCKDAIDGLDIWKTTAFIAIDALNTMTLRAGSDVVQTYLLNKNFLQYTIDMLKYDDSALVHILESIDASQLPLYIFEARMSILLRLAMNPDGAELLFDNQIFEVLGQSLFMRVEQQNPASIQANISTSGELLDRYQRVMLPTLKLIVAILSTFGKKNAKVISKVQMWLKKQDTAINNILKTEGQQNVSQEAVKLIRVIQNYTK</sequence>
<dbReference type="GO" id="GO:0044611">
    <property type="term" value="C:nuclear pore inner ring"/>
    <property type="evidence" value="ECO:0007669"/>
    <property type="project" value="TreeGrafter"/>
</dbReference>
<name>A0A2G4SWL0_RHIZD</name>
<dbReference type="EMBL" id="KZ303848">
    <property type="protein sequence ID" value="PHZ13134.1"/>
    <property type="molecule type" value="Genomic_DNA"/>
</dbReference>
<evidence type="ECO:0000256" key="2">
    <source>
        <dbReference type="ARBA" id="ARBA00005892"/>
    </source>
</evidence>
<comment type="subcellular location">
    <subcellularLocation>
        <location evidence="1">Nucleus</location>
    </subcellularLocation>
</comment>
<organism evidence="5 6">
    <name type="scientific">Rhizopus microsporus ATCC 52813</name>
    <dbReference type="NCBI Taxonomy" id="1340429"/>
    <lineage>
        <taxon>Eukaryota</taxon>
        <taxon>Fungi</taxon>
        <taxon>Fungi incertae sedis</taxon>
        <taxon>Mucoromycota</taxon>
        <taxon>Mucoromycotina</taxon>
        <taxon>Mucoromycetes</taxon>
        <taxon>Mucorales</taxon>
        <taxon>Mucorineae</taxon>
        <taxon>Rhizopodaceae</taxon>
        <taxon>Rhizopus</taxon>
    </lineage>
</organism>
<dbReference type="PANTHER" id="PTHR31344">
    <property type="entry name" value="NUCLEAR PORE COMPLEX PROTEIN NUP205"/>
    <property type="match status" value="1"/>
</dbReference>
<comment type="similarity">
    <text evidence="2">Belongs to the NUP186/NUP192/NUP205 family.</text>
</comment>
<evidence type="ECO:0000313" key="6">
    <source>
        <dbReference type="Proteomes" id="UP000242254"/>
    </source>
</evidence>
<evidence type="ECO:0000256" key="1">
    <source>
        <dbReference type="ARBA" id="ARBA00004123"/>
    </source>
</evidence>